<dbReference type="Gene3D" id="2.60.40.10">
    <property type="entry name" value="Immunoglobulins"/>
    <property type="match status" value="1"/>
</dbReference>
<protein>
    <recommendedName>
        <fullName evidence="1">MSP domain-containing protein</fullName>
    </recommendedName>
</protein>
<dbReference type="InterPro" id="IPR000535">
    <property type="entry name" value="MSP_dom"/>
</dbReference>
<dbReference type="AlphaFoldDB" id="A0A0B7C5B1"/>
<sequence>RVRPSSGLIKSDKTEEVYVYLVPDQAGDVSKDKFLIMAMGAQNENVDPNQLFRDAAKDKIMQHKLKCSIGMQENMQSKN</sequence>
<name>A0A0B7C5B1_9EUPU</name>
<evidence type="ECO:0000313" key="2">
    <source>
        <dbReference type="EMBL" id="CEL00362.1"/>
    </source>
</evidence>
<dbReference type="PROSITE" id="PS50202">
    <property type="entry name" value="MSP"/>
    <property type="match status" value="1"/>
</dbReference>
<feature type="non-terminal residue" evidence="2">
    <location>
        <position position="1"/>
    </location>
</feature>
<dbReference type="EMBL" id="HACG01053491">
    <property type="protein sequence ID" value="CEL00362.1"/>
    <property type="molecule type" value="Transcribed_RNA"/>
</dbReference>
<feature type="non-terminal residue" evidence="2">
    <location>
        <position position="79"/>
    </location>
</feature>
<reference evidence="2" key="1">
    <citation type="submission" date="2014-12" db="EMBL/GenBank/DDBJ databases">
        <title>Insight into the proteome of Arion vulgaris.</title>
        <authorList>
            <person name="Aradska J."/>
            <person name="Bulat T."/>
            <person name="Smidak R."/>
            <person name="Sarate P."/>
            <person name="Gangsoo J."/>
            <person name="Sialana F."/>
            <person name="Bilban M."/>
            <person name="Lubec G."/>
        </authorList>
    </citation>
    <scope>NUCLEOTIDE SEQUENCE</scope>
    <source>
        <tissue evidence="2">Skin</tissue>
    </source>
</reference>
<dbReference type="InterPro" id="IPR008962">
    <property type="entry name" value="PapD-like_sf"/>
</dbReference>
<accession>A0A0B7C5B1</accession>
<dbReference type="InterPro" id="IPR013783">
    <property type="entry name" value="Ig-like_fold"/>
</dbReference>
<dbReference type="Pfam" id="PF00635">
    <property type="entry name" value="Motile_Sperm"/>
    <property type="match status" value="1"/>
</dbReference>
<evidence type="ECO:0000259" key="1">
    <source>
        <dbReference type="PROSITE" id="PS50202"/>
    </source>
</evidence>
<dbReference type="SUPFAM" id="SSF49354">
    <property type="entry name" value="PapD-like"/>
    <property type="match status" value="1"/>
</dbReference>
<gene>
    <name evidence="2" type="primary">ORF223516</name>
</gene>
<feature type="domain" description="MSP" evidence="1">
    <location>
        <begin position="1"/>
        <end position="70"/>
    </location>
</feature>
<proteinExistence type="predicted"/>
<organism evidence="2">
    <name type="scientific">Arion vulgaris</name>
    <dbReference type="NCBI Taxonomy" id="1028688"/>
    <lineage>
        <taxon>Eukaryota</taxon>
        <taxon>Metazoa</taxon>
        <taxon>Spiralia</taxon>
        <taxon>Lophotrochozoa</taxon>
        <taxon>Mollusca</taxon>
        <taxon>Gastropoda</taxon>
        <taxon>Heterobranchia</taxon>
        <taxon>Euthyneura</taxon>
        <taxon>Panpulmonata</taxon>
        <taxon>Eupulmonata</taxon>
        <taxon>Stylommatophora</taxon>
        <taxon>Helicina</taxon>
        <taxon>Arionoidea</taxon>
        <taxon>Arionidae</taxon>
        <taxon>Arion</taxon>
    </lineage>
</organism>